<keyword evidence="4" id="KW-0597">Phosphoprotein</keyword>
<dbReference type="InterPro" id="IPR000742">
    <property type="entry name" value="EGF"/>
</dbReference>
<dbReference type="PANTHER" id="PTHR14789:SF9">
    <property type="entry name" value="THROMBOMODULIN"/>
    <property type="match status" value="1"/>
</dbReference>
<keyword evidence="6 17" id="KW-0732">Signal</keyword>
<keyword evidence="20" id="KW-1185">Reference proteome</keyword>
<comment type="function">
    <text evidence="13">Endothelial cell receptor that plays a critical role in regulating several physiological processes including hemostasis, coagulation, fibrinolysis, inflammation, and angiogenesis. Acts as a cofactor for thrombin activation of protein C/PROC on the surface of vascular endothelial cells leading to initiation of the activated protein C anticoagulant pathway. Also accelerates the activation of the plasma carboxypeptidase B2/CPB2, which catalyzes removal of C-terminal basic amino acids from its substrates including kinins or anaphylatoxins leading to fibrinolysis inhibition. Plays critical protective roles in changing the cleavage specificity of protease-activated receptor 1/PAR1, inhibiting endothelial cell permeability and inflammation. Suppresses inflammation distinctly from its anticoagulant cofactor activity by sequestering HMGB1 thereby preventing it from engaging cellular receptors such as RAGE and contributing to the inflammatory response.</text>
</comment>
<keyword evidence="3 15" id="KW-0245">EGF-like domain</keyword>
<dbReference type="GeneID" id="113068533"/>
<dbReference type="GO" id="GO:0004888">
    <property type="term" value="F:transmembrane signaling receptor activity"/>
    <property type="evidence" value="ECO:0007669"/>
    <property type="project" value="InterPro"/>
</dbReference>
<comment type="caution">
    <text evidence="15">Lacks conserved residue(s) required for the propagation of feature annotation.</text>
</comment>
<evidence type="ECO:0000256" key="9">
    <source>
        <dbReference type="ARBA" id="ARBA00022974"/>
    </source>
</evidence>
<feature type="domain" description="EGF-like" evidence="18">
    <location>
        <begin position="300"/>
        <end position="339"/>
    </location>
</feature>
<feature type="domain" description="C-type lectin" evidence="19">
    <location>
        <begin position="26"/>
        <end position="138"/>
    </location>
</feature>
<keyword evidence="8" id="KW-0677">Repeat</keyword>
<evidence type="ECO:0000256" key="15">
    <source>
        <dbReference type="PROSITE-ProRule" id="PRU00076"/>
    </source>
</evidence>
<comment type="subunit">
    <text evidence="14">Interacts with ITGAL, ITGAM and ITGB2. Interacts with thrombin/F2; this interaction switches the specificity of thrombin from a procoagulant to an anticoagulant and antifibrinolytic protease. Interacts with ANGP1 and ANGP2; these interactions significantly inhibit the generation of activated PC and TAFIa/CPB2 by the thrombin/thrombomodulin complex. Interacts with PF4; this interaction enhances generation of activated protein C. Interacts with HMGB1; this interaction inhibits HMGB1 inflammatory activity.</text>
</comment>
<dbReference type="InterPro" id="IPR051505">
    <property type="entry name" value="C-type_lectin_domain"/>
</dbReference>
<evidence type="ECO:0000256" key="14">
    <source>
        <dbReference type="ARBA" id="ARBA00046453"/>
    </source>
</evidence>
<dbReference type="PROSITE" id="PS50041">
    <property type="entry name" value="C_TYPE_LECTIN_2"/>
    <property type="match status" value="1"/>
</dbReference>
<feature type="signal peptide" evidence="17">
    <location>
        <begin position="1"/>
        <end position="17"/>
    </location>
</feature>
<dbReference type="PIRSF" id="PIRSF001775">
    <property type="entry name" value="CD93/CD141"/>
    <property type="match status" value="1"/>
</dbReference>
<reference evidence="21" key="2">
    <citation type="submission" date="2025-08" db="UniProtKB">
        <authorList>
            <consortium name="RefSeq"/>
        </authorList>
    </citation>
    <scope>IDENTIFICATION</scope>
    <source>
        <strain evidence="21">Wakin</strain>
        <tissue evidence="21">Muscle</tissue>
    </source>
</reference>
<evidence type="ECO:0000256" key="10">
    <source>
        <dbReference type="ARBA" id="ARBA00022989"/>
    </source>
</evidence>
<evidence type="ECO:0000256" key="16">
    <source>
        <dbReference type="SAM" id="Phobius"/>
    </source>
</evidence>
<dbReference type="Proteomes" id="UP000515129">
    <property type="component" value="Linkage group LG45M"/>
</dbReference>
<dbReference type="InterPro" id="IPR018097">
    <property type="entry name" value="EGF_Ca-bd_CS"/>
</dbReference>
<reference evidence="20" key="1">
    <citation type="submission" date="2024-06" db="UniProtKB">
        <authorList>
            <consortium name="RefSeq"/>
        </authorList>
    </citation>
    <scope>NUCLEOTIDE SEQUENCE [LARGE SCALE GENOMIC DNA]</scope>
    <source>
        <strain evidence="20">Wakin</strain>
    </source>
</reference>
<evidence type="ECO:0000256" key="17">
    <source>
        <dbReference type="SAM" id="SignalP"/>
    </source>
</evidence>
<keyword evidence="9" id="KW-0654">Proteoglycan</keyword>
<evidence type="ECO:0000259" key="18">
    <source>
        <dbReference type="PROSITE" id="PS50026"/>
    </source>
</evidence>
<gene>
    <name evidence="21" type="primary">LOC113068533</name>
</gene>
<dbReference type="PROSITE" id="PS01187">
    <property type="entry name" value="EGF_CA"/>
    <property type="match status" value="1"/>
</dbReference>
<dbReference type="SMART" id="SM00034">
    <property type="entry name" value="CLECT"/>
    <property type="match status" value="1"/>
</dbReference>
<evidence type="ECO:0000256" key="3">
    <source>
        <dbReference type="ARBA" id="ARBA00022536"/>
    </source>
</evidence>
<evidence type="ECO:0000256" key="2">
    <source>
        <dbReference type="ARBA" id="ARBA00019822"/>
    </source>
</evidence>
<evidence type="ECO:0000256" key="1">
    <source>
        <dbReference type="ARBA" id="ARBA00004479"/>
    </source>
</evidence>
<dbReference type="KEGG" id="caua:113068533"/>
<evidence type="ECO:0000259" key="19">
    <source>
        <dbReference type="PROSITE" id="PS50041"/>
    </source>
</evidence>
<evidence type="ECO:0000256" key="5">
    <source>
        <dbReference type="ARBA" id="ARBA00022692"/>
    </source>
</evidence>
<feature type="chain" id="PRO_5027788946" description="Thrombomodulin" evidence="17">
    <location>
        <begin position="18"/>
        <end position="513"/>
    </location>
</feature>
<organism evidence="20 21">
    <name type="scientific">Carassius auratus</name>
    <name type="common">Goldfish</name>
    <dbReference type="NCBI Taxonomy" id="7957"/>
    <lineage>
        <taxon>Eukaryota</taxon>
        <taxon>Metazoa</taxon>
        <taxon>Chordata</taxon>
        <taxon>Craniata</taxon>
        <taxon>Vertebrata</taxon>
        <taxon>Euteleostomi</taxon>
        <taxon>Actinopterygii</taxon>
        <taxon>Neopterygii</taxon>
        <taxon>Teleostei</taxon>
        <taxon>Ostariophysi</taxon>
        <taxon>Cypriniformes</taxon>
        <taxon>Cyprinidae</taxon>
        <taxon>Cyprininae</taxon>
        <taxon>Carassius</taxon>
    </lineage>
</organism>
<dbReference type="GO" id="GO:0030246">
    <property type="term" value="F:carbohydrate binding"/>
    <property type="evidence" value="ECO:0007669"/>
    <property type="project" value="UniProtKB-KW"/>
</dbReference>
<dbReference type="SUPFAM" id="SSF57184">
    <property type="entry name" value="Growth factor receptor domain"/>
    <property type="match status" value="1"/>
</dbReference>
<evidence type="ECO:0000256" key="12">
    <source>
        <dbReference type="ARBA" id="ARBA00023157"/>
    </source>
</evidence>
<dbReference type="GO" id="GO:0005509">
    <property type="term" value="F:calcium ion binding"/>
    <property type="evidence" value="ECO:0007669"/>
    <property type="project" value="InterPro"/>
</dbReference>
<dbReference type="PROSITE" id="PS00010">
    <property type="entry name" value="ASX_HYDROXYL"/>
    <property type="match status" value="2"/>
</dbReference>
<evidence type="ECO:0000313" key="20">
    <source>
        <dbReference type="Proteomes" id="UP000515129"/>
    </source>
</evidence>
<dbReference type="SMART" id="SM00181">
    <property type="entry name" value="EGF"/>
    <property type="match status" value="5"/>
</dbReference>
<keyword evidence="9" id="KW-0325">Glycoprotein</keyword>
<sequence>MKHITVMLALVALRVCGENISDGYCVDGKCFVVHEHRASFDDAQSVCQEKGGHLMTVRTEKTASVLGGLLNGTSGDFWIGLKHQCSDSNDGLKGYKWVNGDNTTDFINWKTHLSVCSPRCASVSHKVLKWSERACNDRIQGYLCEYDNPGYCPPLSINASVSYQTHFGFSAQEDLKEIPKFSNATLQPLRTRHMCVEGAWYQAPWSCEALGGGCEYKCIQEGQINTCICPPGFTIDINNRVTCNKQDDDPCTHAGCEHTCTRRGETFECKCPPGLYLGADGKSCKSCNPGFHMEGGVCVDVNECESAPCEHECINTEGSYHCECFKGHIKSVENMHKCNMHCTEFPCPAKCDSNSNGPQCDCPRGFLLEEQFCIDIDECDSDFCDHKCENTVGGFQCSCKEGFVIKDGTKCIRENFEGSGSSTTFEDFIPTSRSPTDMTVSISAASLLGIMVCIFLCILLLACLARSIMRRLSKMHHYDMDEGHHEILNFQEVIINKHCVQQTFPNRYLKRDI</sequence>
<dbReference type="Pfam" id="PF07645">
    <property type="entry name" value="EGF_CA"/>
    <property type="match status" value="2"/>
</dbReference>
<keyword evidence="12" id="KW-1015">Disulfide bond</keyword>
<dbReference type="SUPFAM" id="SSF56436">
    <property type="entry name" value="C-type lectin-like"/>
    <property type="match status" value="1"/>
</dbReference>
<feature type="domain" description="EGF-like" evidence="18">
    <location>
        <begin position="375"/>
        <end position="409"/>
    </location>
</feature>
<dbReference type="InterPro" id="IPR001304">
    <property type="entry name" value="C-type_lectin-like"/>
</dbReference>
<keyword evidence="5 16" id="KW-0812">Transmembrane</keyword>
<dbReference type="InterPro" id="IPR015149">
    <property type="entry name" value="Tme5_EGF-like"/>
</dbReference>
<dbReference type="PROSITE" id="PS50026">
    <property type="entry name" value="EGF_3"/>
    <property type="match status" value="3"/>
</dbReference>
<dbReference type="InterPro" id="IPR016186">
    <property type="entry name" value="C-type_lectin-like/link_sf"/>
</dbReference>
<dbReference type="AlphaFoldDB" id="A0A6P6MKZ8"/>
<evidence type="ECO:0000256" key="6">
    <source>
        <dbReference type="ARBA" id="ARBA00022729"/>
    </source>
</evidence>
<dbReference type="Gene3D" id="2.10.25.10">
    <property type="entry name" value="Laminin"/>
    <property type="match status" value="5"/>
</dbReference>
<keyword evidence="10 16" id="KW-1133">Transmembrane helix</keyword>
<dbReference type="Gene3D" id="3.10.100.10">
    <property type="entry name" value="Mannose-Binding Protein A, subunit A"/>
    <property type="match status" value="1"/>
</dbReference>
<comment type="subcellular location">
    <subcellularLocation>
        <location evidence="1">Membrane</location>
        <topology evidence="1">Single-pass type I membrane protein</topology>
    </subcellularLocation>
</comment>
<dbReference type="InterPro" id="IPR001881">
    <property type="entry name" value="EGF-like_Ca-bd_dom"/>
</dbReference>
<keyword evidence="7" id="KW-0430">Lectin</keyword>
<dbReference type="GO" id="GO:0016020">
    <property type="term" value="C:membrane"/>
    <property type="evidence" value="ECO:0007669"/>
    <property type="project" value="UniProtKB-SubCell"/>
</dbReference>
<dbReference type="InterPro" id="IPR000152">
    <property type="entry name" value="EGF-type_Asp/Asn_hydroxyl_site"/>
</dbReference>
<dbReference type="OrthoDB" id="4062651at2759"/>
<keyword evidence="11 16" id="KW-0472">Membrane</keyword>
<protein>
    <recommendedName>
        <fullName evidence="2">Thrombomodulin</fullName>
    </recommendedName>
</protein>
<evidence type="ECO:0000256" key="13">
    <source>
        <dbReference type="ARBA" id="ARBA00045242"/>
    </source>
</evidence>
<accession>A0A6P6MKZ8</accession>
<dbReference type="Pfam" id="PF00059">
    <property type="entry name" value="Lectin_C"/>
    <property type="match status" value="1"/>
</dbReference>
<dbReference type="InterPro" id="IPR009030">
    <property type="entry name" value="Growth_fac_rcpt_cys_sf"/>
</dbReference>
<evidence type="ECO:0000256" key="4">
    <source>
        <dbReference type="ARBA" id="ARBA00022553"/>
    </source>
</evidence>
<feature type="domain" description="EGF-like" evidence="18">
    <location>
        <begin position="247"/>
        <end position="285"/>
    </location>
</feature>
<evidence type="ECO:0000313" key="21">
    <source>
        <dbReference type="RefSeq" id="XP_026097053.1"/>
    </source>
</evidence>
<dbReference type="PANTHER" id="PTHR14789">
    <property type="entry name" value="CHONDROLECTIN VARIANT CHODLFDELTAE"/>
    <property type="match status" value="1"/>
</dbReference>
<name>A0A6P6MKZ8_CARAU</name>
<evidence type="ECO:0000256" key="11">
    <source>
        <dbReference type="ARBA" id="ARBA00023136"/>
    </source>
</evidence>
<dbReference type="SUPFAM" id="SSF57196">
    <property type="entry name" value="EGF/Laminin"/>
    <property type="match status" value="2"/>
</dbReference>
<dbReference type="CDD" id="cd00054">
    <property type="entry name" value="EGF_CA"/>
    <property type="match status" value="1"/>
</dbReference>
<dbReference type="RefSeq" id="XP_026097053.1">
    <property type="nucleotide sequence ID" value="XM_026241268.1"/>
</dbReference>
<dbReference type="SMART" id="SM00179">
    <property type="entry name" value="EGF_CA"/>
    <property type="match status" value="3"/>
</dbReference>
<dbReference type="InterPro" id="IPR016187">
    <property type="entry name" value="CTDL_fold"/>
</dbReference>
<dbReference type="Pfam" id="PF09064">
    <property type="entry name" value="EGF_Tme5"/>
    <property type="match status" value="1"/>
</dbReference>
<dbReference type="InterPro" id="IPR049883">
    <property type="entry name" value="NOTCH1_EGF-like"/>
</dbReference>
<evidence type="ECO:0000256" key="7">
    <source>
        <dbReference type="ARBA" id="ARBA00022734"/>
    </source>
</evidence>
<feature type="transmembrane region" description="Helical" evidence="16">
    <location>
        <begin position="442"/>
        <end position="465"/>
    </location>
</feature>
<proteinExistence type="predicted"/>
<evidence type="ECO:0000256" key="8">
    <source>
        <dbReference type="ARBA" id="ARBA00022737"/>
    </source>
</evidence>